<feature type="repeat" description="PPR" evidence="5">
    <location>
        <begin position="579"/>
        <end position="613"/>
    </location>
</feature>
<organism evidence="7 8">
    <name type="scientific">Linnemannia gamsii</name>
    <dbReference type="NCBI Taxonomy" id="64522"/>
    <lineage>
        <taxon>Eukaryota</taxon>
        <taxon>Fungi</taxon>
        <taxon>Fungi incertae sedis</taxon>
        <taxon>Mucoromycota</taxon>
        <taxon>Mortierellomycotina</taxon>
        <taxon>Mortierellomycetes</taxon>
        <taxon>Mortierellales</taxon>
        <taxon>Mortierellaceae</taxon>
        <taxon>Linnemannia</taxon>
    </lineage>
</organism>
<comment type="subunit">
    <text evidence="4">Binds to mitochondrial small subunit 15S rRNA.</text>
</comment>
<evidence type="ECO:0000256" key="2">
    <source>
        <dbReference type="ARBA" id="ARBA00022737"/>
    </source>
</evidence>
<proteinExistence type="inferred from homology"/>
<sequence length="1331" mass="148056">MHKTTRQIWTTSSPSSCLFCDLQLLFPRGTVARATPATTIGGVRTQARENSPLATRIQPRISSGRGQLSSRLGLFGARGKSTLHTSTTTLTHSPRPQRHTVCTYTTKASARNGQSAHDTTTVTSRSTAVDTIPLSEGNLFQHPHLLGSDQTGLVLAGPRLLTGSRTNLRTRTRLLSTSTSPSPVSEIDPDGPLLLSAQTSTSPTSAGVQETKTSTLNEPTAKSDFQSLFPEIPASFVDESSRDPFLSPVSDAPWRNGMMVEGSGLEESLRKSVFQRDPIETWWPLYEEVAGQWRSSNRQEHALGRADFIRFIGALKISPLPSRDTSRLTKLEQVFDDFHRAIITPKSNAKVYGAFLGTLHFWKMNDLVPAWIDRIKATIPINTSTTFSGLPLQVRQSPQEQYHDLIRALVDSGQADAVQQCVEELKHTQSDQLSPSVMAYDLLMESCMMRKDTAAAAKAFQEMQDQGLKPELTSFNTLLRGYLENKDARVTQRVLESLLLTDIRPDIYTFNLLMAGYLEMGEIDLVNGFYKGLGEYGLTPNSKTYRILMKSHLRQGKVDQVVELFSRLKESSQSDLHPRSDDYRVLLQALASHGRLSDALRVLREMTETAKTPVTTPIYNVFVAQYARDGQFDKAWRILDKIIAAKLPLIDGSINPLLRAYLARRDFDKVSEITELMNRYGVTPSKTTFNIMIHSTKVSDNLEVAMQLYERMKVEGITPDVWTYNALLDLLVTKLTPARESVLRKGDPTTVRKAQVKEYVPKIESLLQDMKSRGIRPDVVTYGKLIHQYVVLRDIEQAETLFHEMVKSGISPNAYAFNTLMNGFALIEDMDKAVELFRRMPKHGVQPDATTFTTLIKGYANLKQMTLAQDFANSLQQQSSKVQMDQHCLHMLMQLAQKSHQPGMALDFFEMMRGRGMEPDNVTFTILINSLSRQYATTSSKGKSGPRNRGNRRAGGGHASGVFEGMQSQSAAEAVESILGVLQQDAIPLHHSGITTVISAYFRLGRPLAAIGFFKNSFWKGHPKLSTTNCGALFHGLLAPELGRRYDGIVLNLYTRMLLGTKQAIRAEEAVKESLSLENPLITDTQTKTEPSRNGSVSWDSSTLPTAPKAVKSTTASPPRQSTASKDKDKFVPPHDLPILDLVTFNILFQSFSKKNNWSIVLQLWEDLESVGAEKLYPHEMPLEFLGWAAQAHHMISEHHSHNGESRSSFVKASDDKIPAEPHETHSEKAEMLLKRLWSAHHKMGVEWSTRVYGYNMFKALVPAPMFSTTSATPVHLSSTAGNNNNNTNGNSNSSSLLSSFLSGGVNQASYHHKSATSPHLSSLEEEMKKN</sequence>
<comment type="caution">
    <text evidence="7">The sequence shown here is derived from an EMBL/GenBank/DDBJ whole genome shotgun (WGS) entry which is preliminary data.</text>
</comment>
<keyword evidence="2" id="KW-0677">Repeat</keyword>
<evidence type="ECO:0000256" key="6">
    <source>
        <dbReference type="SAM" id="MobiDB-lite"/>
    </source>
</evidence>
<dbReference type="InterPro" id="IPR011990">
    <property type="entry name" value="TPR-like_helical_dom_sf"/>
</dbReference>
<keyword evidence="8" id="KW-1185">Reference proteome</keyword>
<feature type="compositionally biased region" description="Low complexity" evidence="6">
    <location>
        <begin position="167"/>
        <end position="182"/>
    </location>
</feature>
<evidence type="ECO:0000313" key="8">
    <source>
        <dbReference type="Proteomes" id="UP001194696"/>
    </source>
</evidence>
<feature type="repeat" description="PPR" evidence="5">
    <location>
        <begin position="778"/>
        <end position="812"/>
    </location>
</feature>
<evidence type="ECO:0000256" key="3">
    <source>
        <dbReference type="ARBA" id="ARBA00044493"/>
    </source>
</evidence>
<dbReference type="PANTHER" id="PTHR47447:SF23">
    <property type="entry name" value="PENTACOTRIPEPTIDE-REPEAT REGION OF PRORP DOMAIN-CONTAINING PROTEIN"/>
    <property type="match status" value="1"/>
</dbReference>
<feature type="compositionally biased region" description="Polar residues" evidence="6">
    <location>
        <begin position="1112"/>
        <end position="1124"/>
    </location>
</feature>
<feature type="region of interest" description="Disordered" evidence="6">
    <location>
        <begin position="937"/>
        <end position="962"/>
    </location>
</feature>
<dbReference type="Pfam" id="PF01535">
    <property type="entry name" value="PPR"/>
    <property type="match status" value="4"/>
</dbReference>
<dbReference type="InterPro" id="IPR002885">
    <property type="entry name" value="PPR_rpt"/>
</dbReference>
<comment type="function">
    <text evidence="3">Regulates mitochondrial small subunit maturation by controlling 15S rRNA 5'-end processing. Localizes to the 5' precursor of the 15S rRNA in a position that is subsequently occupied by mS47 in the mature yeast mtSSU. Uses structure and sequence-specific RNA recognition, binding to a single-stranded region of the precursor and specifically recognizing bases -6 to -1. The exchange of Ccm1 for mS47 is coupled to the irreversible removal of precursor rRNA that is accompanied by conformational changes of the mitoribosomal proteins uS5m and mS26. These conformational changes signal completion of 5'-end rRNA processing through protection of the mature 5'-end of the 15S rRNA and stabilization of mS47. The removal of the 5' precursor together with the dissociation of Ccm1 may be catalyzed by the 5'-3' exoribonuclease Pet127. Involved in the specific removal of group I introns in mitochondrial encoded transcripts.</text>
</comment>
<feature type="repeat" description="PPR" evidence="5">
    <location>
        <begin position="615"/>
        <end position="649"/>
    </location>
</feature>
<dbReference type="PANTHER" id="PTHR47447">
    <property type="entry name" value="OS03G0856100 PROTEIN"/>
    <property type="match status" value="1"/>
</dbReference>
<feature type="repeat" description="PPR" evidence="5">
    <location>
        <begin position="506"/>
        <end position="540"/>
    </location>
</feature>
<gene>
    <name evidence="7" type="ORF">BGZ96_009180</name>
</gene>
<evidence type="ECO:0000256" key="5">
    <source>
        <dbReference type="PROSITE-ProRule" id="PRU00708"/>
    </source>
</evidence>
<dbReference type="NCBIfam" id="TIGR00756">
    <property type="entry name" value="PPR"/>
    <property type="match status" value="4"/>
</dbReference>
<name>A0ABQ7JWY1_9FUNG</name>
<feature type="region of interest" description="Disordered" evidence="6">
    <location>
        <begin position="1082"/>
        <end position="1130"/>
    </location>
</feature>
<evidence type="ECO:0000256" key="1">
    <source>
        <dbReference type="ARBA" id="ARBA00006192"/>
    </source>
</evidence>
<feature type="repeat" description="PPR" evidence="5">
    <location>
        <begin position="436"/>
        <end position="470"/>
    </location>
</feature>
<dbReference type="Pfam" id="PF13812">
    <property type="entry name" value="PPR_3"/>
    <property type="match status" value="3"/>
</dbReference>
<feature type="compositionally biased region" description="Polar residues" evidence="6">
    <location>
        <begin position="196"/>
        <end position="221"/>
    </location>
</feature>
<accession>A0ABQ7JWY1</accession>
<evidence type="ECO:0000313" key="7">
    <source>
        <dbReference type="EMBL" id="KAG0286771.1"/>
    </source>
</evidence>
<feature type="region of interest" description="Disordered" evidence="6">
    <location>
        <begin position="1310"/>
        <end position="1331"/>
    </location>
</feature>
<comment type="similarity">
    <text evidence="1">Belongs to the CCM1 family.</text>
</comment>
<evidence type="ECO:0000256" key="4">
    <source>
        <dbReference type="ARBA" id="ARBA00044511"/>
    </source>
</evidence>
<dbReference type="Pfam" id="PF13041">
    <property type="entry name" value="PPR_2"/>
    <property type="match status" value="1"/>
</dbReference>
<evidence type="ECO:0008006" key="9">
    <source>
        <dbReference type="Google" id="ProtNLM"/>
    </source>
</evidence>
<feature type="repeat" description="PPR" evidence="5">
    <location>
        <begin position="1141"/>
        <end position="1175"/>
    </location>
</feature>
<dbReference type="Proteomes" id="UP001194696">
    <property type="component" value="Unassembled WGS sequence"/>
</dbReference>
<feature type="compositionally biased region" description="Polar residues" evidence="6">
    <location>
        <begin position="1082"/>
        <end position="1105"/>
    </location>
</feature>
<feature type="repeat" description="PPR" evidence="5">
    <location>
        <begin position="813"/>
        <end position="847"/>
    </location>
</feature>
<feature type="repeat" description="PPR" evidence="5">
    <location>
        <begin position="541"/>
        <end position="575"/>
    </location>
</feature>
<dbReference type="PROSITE" id="PS51375">
    <property type="entry name" value="PPR"/>
    <property type="match status" value="9"/>
</dbReference>
<feature type="repeat" description="PPR" evidence="5">
    <location>
        <begin position="685"/>
        <end position="719"/>
    </location>
</feature>
<protein>
    <recommendedName>
        <fullName evidence="9">Pentacotripeptide-repeat region of PRORP domain-containing protein</fullName>
    </recommendedName>
</protein>
<dbReference type="Gene3D" id="1.25.40.10">
    <property type="entry name" value="Tetratricopeptide repeat domain"/>
    <property type="match status" value="5"/>
</dbReference>
<feature type="region of interest" description="Disordered" evidence="6">
    <location>
        <begin position="167"/>
        <end position="221"/>
    </location>
</feature>
<dbReference type="EMBL" id="JAAAIM010000544">
    <property type="protein sequence ID" value="KAG0286771.1"/>
    <property type="molecule type" value="Genomic_DNA"/>
</dbReference>
<reference evidence="7 8" key="1">
    <citation type="journal article" date="2020" name="Fungal Divers.">
        <title>Resolving the Mortierellaceae phylogeny through synthesis of multi-gene phylogenetics and phylogenomics.</title>
        <authorList>
            <person name="Vandepol N."/>
            <person name="Liber J."/>
            <person name="Desiro A."/>
            <person name="Na H."/>
            <person name="Kennedy M."/>
            <person name="Barry K."/>
            <person name="Grigoriev I.V."/>
            <person name="Miller A.N."/>
            <person name="O'Donnell K."/>
            <person name="Stajich J.E."/>
            <person name="Bonito G."/>
        </authorList>
    </citation>
    <scope>NUCLEOTIDE SEQUENCE [LARGE SCALE GENOMIC DNA]</scope>
    <source>
        <strain evidence="7 8">AD045</strain>
    </source>
</reference>